<proteinExistence type="predicted"/>
<name>A0A0K2TA88_LEPSM</name>
<dbReference type="AlphaFoldDB" id="A0A0K2TA88"/>
<reference evidence="1" key="1">
    <citation type="submission" date="2014-05" db="EMBL/GenBank/DDBJ databases">
        <authorList>
            <person name="Chronopoulou M."/>
        </authorList>
    </citation>
    <scope>NUCLEOTIDE SEQUENCE</scope>
    <source>
        <tissue evidence="1">Whole organism</tissue>
    </source>
</reference>
<accession>A0A0K2TA88</accession>
<protein>
    <submittedName>
        <fullName evidence="1">Uncharacterized protein</fullName>
    </submittedName>
</protein>
<organism evidence="1">
    <name type="scientific">Lepeophtheirus salmonis</name>
    <name type="common">Salmon louse</name>
    <name type="synonym">Caligus salmonis</name>
    <dbReference type="NCBI Taxonomy" id="72036"/>
    <lineage>
        <taxon>Eukaryota</taxon>
        <taxon>Metazoa</taxon>
        <taxon>Ecdysozoa</taxon>
        <taxon>Arthropoda</taxon>
        <taxon>Crustacea</taxon>
        <taxon>Multicrustacea</taxon>
        <taxon>Hexanauplia</taxon>
        <taxon>Copepoda</taxon>
        <taxon>Siphonostomatoida</taxon>
        <taxon>Caligidae</taxon>
        <taxon>Lepeophtheirus</taxon>
    </lineage>
</organism>
<sequence length="95" mass="11242">MYIPKYRRCFIHCHISTQKLGFITLDHLQTLVRFIHSSLFLFKSELARHPLYTEPSHTQIHHITYDVHVQLISLECLLLHSISIYGHSKSFCGFF</sequence>
<dbReference type="EMBL" id="HACA01005005">
    <property type="protein sequence ID" value="CDW22366.1"/>
    <property type="molecule type" value="Transcribed_RNA"/>
</dbReference>
<evidence type="ECO:0000313" key="1">
    <source>
        <dbReference type="EMBL" id="CDW22366.1"/>
    </source>
</evidence>